<evidence type="ECO:0000313" key="2">
    <source>
        <dbReference type="EMBL" id="CAG8647921.1"/>
    </source>
</evidence>
<gene>
    <name evidence="2" type="ORF">ALEPTO_LOCUS9917</name>
</gene>
<evidence type="ECO:0000313" key="3">
    <source>
        <dbReference type="Proteomes" id="UP000789508"/>
    </source>
</evidence>
<feature type="non-terminal residue" evidence="2">
    <location>
        <position position="169"/>
    </location>
</feature>
<dbReference type="AlphaFoldDB" id="A0A9N9DT36"/>
<accession>A0A9N9DT36</accession>
<feature type="region of interest" description="Disordered" evidence="1">
    <location>
        <begin position="76"/>
        <end position="114"/>
    </location>
</feature>
<name>A0A9N9DT36_9GLOM</name>
<proteinExistence type="predicted"/>
<organism evidence="2 3">
    <name type="scientific">Ambispora leptoticha</name>
    <dbReference type="NCBI Taxonomy" id="144679"/>
    <lineage>
        <taxon>Eukaryota</taxon>
        <taxon>Fungi</taxon>
        <taxon>Fungi incertae sedis</taxon>
        <taxon>Mucoromycota</taxon>
        <taxon>Glomeromycotina</taxon>
        <taxon>Glomeromycetes</taxon>
        <taxon>Archaeosporales</taxon>
        <taxon>Ambisporaceae</taxon>
        <taxon>Ambispora</taxon>
    </lineage>
</organism>
<dbReference type="Proteomes" id="UP000789508">
    <property type="component" value="Unassembled WGS sequence"/>
</dbReference>
<feature type="compositionally biased region" description="Basic and acidic residues" evidence="1">
    <location>
        <begin position="100"/>
        <end position="113"/>
    </location>
</feature>
<keyword evidence="3" id="KW-1185">Reference proteome</keyword>
<sequence length="169" mass="19518">MSQSNDNSNVQTHENIHSQTISWIKKVVEENNQTDPTINFQMSVTSNDNEEINDNHVNATTHEEDIYTKSLTLEKPSSSWDSFSSHSSATLSAENDDDGEFKQQRRLEKKKNNNFDSEDFYKQKSYFNWDSDSDDDCSETSTVLDDDDAVKPELFDDAIYYADEILKDF</sequence>
<dbReference type="EMBL" id="CAJVPS010009165">
    <property type="protein sequence ID" value="CAG8647921.1"/>
    <property type="molecule type" value="Genomic_DNA"/>
</dbReference>
<comment type="caution">
    <text evidence="2">The sequence shown here is derived from an EMBL/GenBank/DDBJ whole genome shotgun (WGS) entry which is preliminary data.</text>
</comment>
<evidence type="ECO:0000256" key="1">
    <source>
        <dbReference type="SAM" id="MobiDB-lite"/>
    </source>
</evidence>
<feature type="compositionally biased region" description="Low complexity" evidence="1">
    <location>
        <begin position="77"/>
        <end position="92"/>
    </location>
</feature>
<protein>
    <submittedName>
        <fullName evidence="2">4810_t:CDS:1</fullName>
    </submittedName>
</protein>
<reference evidence="2" key="1">
    <citation type="submission" date="2021-06" db="EMBL/GenBank/DDBJ databases">
        <authorList>
            <person name="Kallberg Y."/>
            <person name="Tangrot J."/>
            <person name="Rosling A."/>
        </authorList>
    </citation>
    <scope>NUCLEOTIDE SEQUENCE</scope>
    <source>
        <strain evidence="2">FL130A</strain>
    </source>
</reference>